<accession>G9YJQ4</accession>
<dbReference type="Gene3D" id="3.60.110.10">
    <property type="entry name" value="Carbon-nitrogen hydrolase"/>
    <property type="match status" value="1"/>
</dbReference>
<evidence type="ECO:0000259" key="2">
    <source>
        <dbReference type="PROSITE" id="PS50263"/>
    </source>
</evidence>
<evidence type="ECO:0000313" key="4">
    <source>
        <dbReference type="Proteomes" id="UP000005481"/>
    </source>
</evidence>
<feature type="domain" description="CN hydrolase" evidence="2">
    <location>
        <begin position="41"/>
        <end position="278"/>
    </location>
</feature>
<dbReference type="PROSITE" id="PS50263">
    <property type="entry name" value="CN_HYDROLASE"/>
    <property type="match status" value="1"/>
</dbReference>
<dbReference type="PANTHER" id="PTHR23088:SF27">
    <property type="entry name" value="DEAMINATED GLUTATHIONE AMIDASE"/>
    <property type="match status" value="1"/>
</dbReference>
<dbReference type="Proteomes" id="UP000005481">
    <property type="component" value="Unassembled WGS sequence"/>
</dbReference>
<gene>
    <name evidence="3" type="ORF">HMPREF0080_01907</name>
</gene>
<keyword evidence="4" id="KW-1185">Reference proteome</keyword>
<dbReference type="STRING" id="861450.HMPREF0080_01907"/>
<dbReference type="GO" id="GO:0016787">
    <property type="term" value="F:hydrolase activity"/>
    <property type="evidence" value="ECO:0007669"/>
    <property type="project" value="UniProtKB-KW"/>
</dbReference>
<dbReference type="EMBL" id="AGCJ01000083">
    <property type="protein sequence ID" value="EHM38237.1"/>
    <property type="molecule type" value="Genomic_DNA"/>
</dbReference>
<evidence type="ECO:0000256" key="1">
    <source>
        <dbReference type="ARBA" id="ARBA00010613"/>
    </source>
</evidence>
<dbReference type="AlphaFoldDB" id="G9YJQ4"/>
<proteinExistence type="inferred from homology"/>
<comment type="caution">
    <text evidence="3">The sequence shown here is derived from an EMBL/GenBank/DDBJ whole genome shotgun (WGS) entry which is preliminary data.</text>
</comment>
<dbReference type="InterPro" id="IPR003010">
    <property type="entry name" value="C-N_Hydrolase"/>
</dbReference>
<dbReference type="InterPro" id="IPR036526">
    <property type="entry name" value="C-N_Hydrolase_sf"/>
</dbReference>
<dbReference type="eggNOG" id="COG0388">
    <property type="taxonomic scope" value="Bacteria"/>
</dbReference>
<dbReference type="PATRIC" id="fig|861450.3.peg.1762"/>
<reference evidence="3 4" key="1">
    <citation type="submission" date="2011-08" db="EMBL/GenBank/DDBJ databases">
        <authorList>
            <person name="Weinstock G."/>
            <person name="Sodergren E."/>
            <person name="Clifton S."/>
            <person name="Fulton L."/>
            <person name="Fulton B."/>
            <person name="Courtney L."/>
            <person name="Fronick C."/>
            <person name="Harrison M."/>
            <person name="Strong C."/>
            <person name="Farmer C."/>
            <person name="Delahaunty K."/>
            <person name="Markovic C."/>
            <person name="Hall O."/>
            <person name="Minx P."/>
            <person name="Tomlinson C."/>
            <person name="Mitreva M."/>
            <person name="Hou S."/>
            <person name="Chen J."/>
            <person name="Wollam A."/>
            <person name="Pepin K.H."/>
            <person name="Johnson M."/>
            <person name="Bhonagiri V."/>
            <person name="Zhang X."/>
            <person name="Suruliraj S."/>
            <person name="Warren W."/>
            <person name="Chinwalla A."/>
            <person name="Mardis E.R."/>
            <person name="Wilson R.K."/>
        </authorList>
    </citation>
    <scope>NUCLEOTIDE SEQUENCE [LARGE SCALE GENOMIC DNA]</scope>
    <source>
        <strain evidence="3 4">F0357</strain>
    </source>
</reference>
<keyword evidence="3" id="KW-0378">Hydrolase</keyword>
<dbReference type="Pfam" id="PF00795">
    <property type="entry name" value="CN_hydrolase"/>
    <property type="match status" value="1"/>
</dbReference>
<name>G9YJQ4_9FIRM</name>
<dbReference type="PANTHER" id="PTHR23088">
    <property type="entry name" value="NITRILASE-RELATED"/>
    <property type="match status" value="1"/>
</dbReference>
<comment type="similarity">
    <text evidence="1">Belongs to the carbon-nitrogen hydrolase superfamily. NIT1/NIT2 family.</text>
</comment>
<dbReference type="SUPFAM" id="SSF56317">
    <property type="entry name" value="Carbon-nitrogen hydrolase"/>
    <property type="match status" value="1"/>
</dbReference>
<dbReference type="HOGENOM" id="CLU_030130_3_1_9"/>
<protein>
    <submittedName>
        <fullName evidence="3">Hydrolase, carbon-nitrogen family</fullName>
    </submittedName>
</protein>
<dbReference type="CDD" id="cd07583">
    <property type="entry name" value="nitrilase_5"/>
    <property type="match status" value="1"/>
</dbReference>
<sequence length="302" mass="33124">MVFLSYLRHYYSTDEVCLLPLHGESPLFYNNKNKREAGDTMKIKAIQLPSRIGDAEANFALAEERLLAALRMDGADILVLPELWNTGFYPSDLESCADKDGKRTQEFLGTFAGTHGVNIVGGSVAVKEADKLFNRMYVFNRSGEKIAVYDKVHLFSPAHEHTKFAAGAHVGAFVLDDVPMGAVICYDLRFGEWVRMTALTGAKVIFVPAAWPAARIDHWQLLGRARAVENQCYVVAVNGSDWEGGKIGGGRSAVYGPLGEVLTGAGDGDEIIGAPVDIEAVERVRGKITVFADRRPDLYRLD</sequence>
<evidence type="ECO:0000313" key="3">
    <source>
        <dbReference type="EMBL" id="EHM38237.1"/>
    </source>
</evidence>
<organism evidence="3 4">
    <name type="scientific">Anaeroglobus geminatus F0357</name>
    <dbReference type="NCBI Taxonomy" id="861450"/>
    <lineage>
        <taxon>Bacteria</taxon>
        <taxon>Bacillati</taxon>
        <taxon>Bacillota</taxon>
        <taxon>Negativicutes</taxon>
        <taxon>Veillonellales</taxon>
        <taxon>Veillonellaceae</taxon>
        <taxon>Anaeroglobus</taxon>
    </lineage>
</organism>